<organism evidence="11 12">
    <name type="scientific">Kibdelosporangium phytohabitans</name>
    <dbReference type="NCBI Taxonomy" id="860235"/>
    <lineage>
        <taxon>Bacteria</taxon>
        <taxon>Bacillati</taxon>
        <taxon>Actinomycetota</taxon>
        <taxon>Actinomycetes</taxon>
        <taxon>Pseudonocardiales</taxon>
        <taxon>Pseudonocardiaceae</taxon>
        <taxon>Kibdelosporangium</taxon>
    </lineage>
</organism>
<evidence type="ECO:0000313" key="12">
    <source>
        <dbReference type="Proteomes" id="UP000063699"/>
    </source>
</evidence>
<dbReference type="PANTHER" id="PTHR24221:SF654">
    <property type="entry name" value="ATP-BINDING CASSETTE SUB-FAMILY B MEMBER 6"/>
    <property type="match status" value="1"/>
</dbReference>
<dbReference type="PROSITE" id="PS50929">
    <property type="entry name" value="ABC_TM1F"/>
    <property type="match status" value="1"/>
</dbReference>
<evidence type="ECO:0000259" key="10">
    <source>
        <dbReference type="PROSITE" id="PS50929"/>
    </source>
</evidence>
<dbReference type="InterPro" id="IPR003439">
    <property type="entry name" value="ABC_transporter-like_ATP-bd"/>
</dbReference>
<evidence type="ECO:0000256" key="5">
    <source>
        <dbReference type="ARBA" id="ARBA00022989"/>
    </source>
</evidence>
<dbReference type="InterPro" id="IPR027417">
    <property type="entry name" value="P-loop_NTPase"/>
</dbReference>
<protein>
    <submittedName>
        <fullName evidence="11">Antibiotic ABC transporter ATP-binding protein</fullName>
    </submittedName>
</protein>
<dbReference type="InterPro" id="IPR011527">
    <property type="entry name" value="ABC1_TM_dom"/>
</dbReference>
<dbReference type="GO" id="GO:0034040">
    <property type="term" value="F:ATPase-coupled lipid transmembrane transporter activity"/>
    <property type="evidence" value="ECO:0007669"/>
    <property type="project" value="TreeGrafter"/>
</dbReference>
<keyword evidence="2 8" id="KW-0812">Transmembrane</keyword>
<dbReference type="KEGG" id="kphy:AOZ06_42330"/>
<evidence type="ECO:0000256" key="6">
    <source>
        <dbReference type="ARBA" id="ARBA00023136"/>
    </source>
</evidence>
<dbReference type="InterPro" id="IPR003593">
    <property type="entry name" value="AAA+_ATPase"/>
</dbReference>
<reference evidence="11 12" key="1">
    <citation type="submission" date="2015-07" db="EMBL/GenBank/DDBJ databases">
        <title>Genome sequencing of Kibdelosporangium phytohabitans.</title>
        <authorList>
            <person name="Qin S."/>
            <person name="Xing K."/>
        </authorList>
    </citation>
    <scope>NUCLEOTIDE SEQUENCE [LARGE SCALE GENOMIC DNA]</scope>
    <source>
        <strain evidence="11 12">KLBMP1111</strain>
    </source>
</reference>
<dbReference type="InterPro" id="IPR017871">
    <property type="entry name" value="ABC_transporter-like_CS"/>
</dbReference>
<feature type="transmembrane region" description="Helical" evidence="8">
    <location>
        <begin position="154"/>
        <end position="178"/>
    </location>
</feature>
<dbReference type="PANTHER" id="PTHR24221">
    <property type="entry name" value="ATP-BINDING CASSETTE SUB-FAMILY B"/>
    <property type="match status" value="1"/>
</dbReference>
<dbReference type="EMBL" id="CP012752">
    <property type="protein sequence ID" value="ALG12615.1"/>
    <property type="molecule type" value="Genomic_DNA"/>
</dbReference>
<dbReference type="GO" id="GO:0140359">
    <property type="term" value="F:ABC-type transporter activity"/>
    <property type="evidence" value="ECO:0007669"/>
    <property type="project" value="InterPro"/>
</dbReference>
<dbReference type="Proteomes" id="UP000063699">
    <property type="component" value="Chromosome"/>
</dbReference>
<dbReference type="Pfam" id="PF00005">
    <property type="entry name" value="ABC_tran"/>
    <property type="match status" value="1"/>
</dbReference>
<evidence type="ECO:0000256" key="2">
    <source>
        <dbReference type="ARBA" id="ARBA00022692"/>
    </source>
</evidence>
<dbReference type="PROSITE" id="PS50893">
    <property type="entry name" value="ABC_TRANSPORTER_2"/>
    <property type="match status" value="1"/>
</dbReference>
<evidence type="ECO:0000313" key="11">
    <source>
        <dbReference type="EMBL" id="ALG12615.1"/>
    </source>
</evidence>
<dbReference type="PROSITE" id="PS00211">
    <property type="entry name" value="ABC_TRANSPORTER_1"/>
    <property type="match status" value="1"/>
</dbReference>
<dbReference type="InterPro" id="IPR039421">
    <property type="entry name" value="Type_1_exporter"/>
</dbReference>
<evidence type="ECO:0000256" key="4">
    <source>
        <dbReference type="ARBA" id="ARBA00022840"/>
    </source>
</evidence>
<feature type="region of interest" description="Disordered" evidence="7">
    <location>
        <begin position="582"/>
        <end position="603"/>
    </location>
</feature>
<evidence type="ECO:0000256" key="7">
    <source>
        <dbReference type="SAM" id="MobiDB-lite"/>
    </source>
</evidence>
<dbReference type="AlphaFoldDB" id="A0A0N7F4X1"/>
<name>A0A0N7F4X1_9PSEU</name>
<dbReference type="GO" id="GO:0005524">
    <property type="term" value="F:ATP binding"/>
    <property type="evidence" value="ECO:0007669"/>
    <property type="project" value="UniProtKB-KW"/>
</dbReference>
<gene>
    <name evidence="11" type="ORF">AOZ06_42330</name>
</gene>
<accession>A0A0N7F4X1</accession>
<feature type="transmembrane region" description="Helical" evidence="8">
    <location>
        <begin position="239"/>
        <end position="261"/>
    </location>
</feature>
<proteinExistence type="predicted"/>
<feature type="transmembrane region" description="Helical" evidence="8">
    <location>
        <begin position="7"/>
        <end position="25"/>
    </location>
</feature>
<keyword evidence="4 11" id="KW-0067">ATP-binding</keyword>
<feature type="transmembrane region" description="Helical" evidence="8">
    <location>
        <begin position="45"/>
        <end position="68"/>
    </location>
</feature>
<dbReference type="RefSeq" id="WP_054294507.1">
    <property type="nucleotide sequence ID" value="NZ_CP012752.1"/>
</dbReference>
<dbReference type="Gene3D" id="1.20.1560.10">
    <property type="entry name" value="ABC transporter type 1, transmembrane domain"/>
    <property type="match status" value="1"/>
</dbReference>
<dbReference type="InterPro" id="IPR036640">
    <property type="entry name" value="ABC1_TM_sf"/>
</dbReference>
<feature type="domain" description="ABC transporter" evidence="9">
    <location>
        <begin position="328"/>
        <end position="550"/>
    </location>
</feature>
<feature type="domain" description="ABC transmembrane type-1" evidence="10">
    <location>
        <begin position="18"/>
        <end position="288"/>
    </location>
</feature>
<keyword evidence="5 8" id="KW-1133">Transmembrane helix</keyword>
<dbReference type="STRING" id="860235.AOZ06_42330"/>
<dbReference type="SUPFAM" id="SSF52540">
    <property type="entry name" value="P-loop containing nucleoside triphosphate hydrolases"/>
    <property type="match status" value="1"/>
</dbReference>
<dbReference type="CDD" id="cd03228">
    <property type="entry name" value="ABCC_MRP_Like"/>
    <property type="match status" value="1"/>
</dbReference>
<evidence type="ECO:0000256" key="8">
    <source>
        <dbReference type="SAM" id="Phobius"/>
    </source>
</evidence>
<evidence type="ECO:0000256" key="3">
    <source>
        <dbReference type="ARBA" id="ARBA00022741"/>
    </source>
</evidence>
<dbReference type="SMART" id="SM00382">
    <property type="entry name" value="AAA"/>
    <property type="match status" value="1"/>
</dbReference>
<sequence length="603" mass="62896">MKREIRFGIAALRGGPVFALIGWSIPEAVPAAVSGLAVAHAVDDGFLAGRPLVGFAWLAGLMVAAVIGSAGSRKVFQRLGELVEPFRDDLVRRVVGSALYKSVSGRPDEGALARLTRQVEVVRDTYAGLIVVIRTFLVTLAGVVVGLLSLAPVIVLLILPPFLLGFGAFLATLGFAAAKQRVSVLADERLAATAGSVLAATRDVVACGAETHAAAMVSGPIQDQADAERALARVAALRTMCFAVGGWLPLIVLLVAAPWLAGQGLTAGLIMGGLTYVVSGLQPALQAVIAGVGGSGLRYVVTLGRILDETTSPPVEFARRADRHGEDLILRDVTFAYGPHAEPVLRDLDLTVLGGEHLAVVGPSGIGKSTLASLICGLRAPDSGTVSYGGVRAVELGAADRVLIPQEAYVFTGPLRDNLTYLRPDATDAMVDAAVDAVGARELVGRIGDQLDPAELSAGERQLVALVRAYLSPARLVVLDEATCHLDPVAERRAEEAFARRGGTLVVVAHRISSARRSERILVLDGVTAAVGDHTSLVQRSPLYRDLWGSWDSQPARLTHDPDRVDPGAGTGLAHHLGQVVPHGSLGQREPGSDLRSGGTVGG</sequence>
<keyword evidence="6 8" id="KW-0472">Membrane</keyword>
<evidence type="ECO:0000256" key="1">
    <source>
        <dbReference type="ARBA" id="ARBA00004651"/>
    </source>
</evidence>
<feature type="transmembrane region" description="Helical" evidence="8">
    <location>
        <begin position="126"/>
        <end position="148"/>
    </location>
</feature>
<dbReference type="SUPFAM" id="SSF90123">
    <property type="entry name" value="ABC transporter transmembrane region"/>
    <property type="match status" value="1"/>
</dbReference>
<keyword evidence="12" id="KW-1185">Reference proteome</keyword>
<comment type="subcellular location">
    <subcellularLocation>
        <location evidence="1">Cell membrane</location>
        <topology evidence="1">Multi-pass membrane protein</topology>
    </subcellularLocation>
</comment>
<dbReference type="GO" id="GO:0016887">
    <property type="term" value="F:ATP hydrolysis activity"/>
    <property type="evidence" value="ECO:0007669"/>
    <property type="project" value="InterPro"/>
</dbReference>
<evidence type="ECO:0000259" key="9">
    <source>
        <dbReference type="PROSITE" id="PS50893"/>
    </source>
</evidence>
<dbReference type="Gene3D" id="3.40.50.300">
    <property type="entry name" value="P-loop containing nucleotide triphosphate hydrolases"/>
    <property type="match status" value="1"/>
</dbReference>
<dbReference type="GO" id="GO:0005886">
    <property type="term" value="C:plasma membrane"/>
    <property type="evidence" value="ECO:0007669"/>
    <property type="project" value="UniProtKB-SubCell"/>
</dbReference>
<keyword evidence="3" id="KW-0547">Nucleotide-binding</keyword>